<evidence type="ECO:0000256" key="5">
    <source>
        <dbReference type="HAMAP-Rule" id="MF_00539"/>
    </source>
</evidence>
<evidence type="ECO:0000313" key="7">
    <source>
        <dbReference type="EMBL" id="MTF38893.1"/>
    </source>
</evidence>
<dbReference type="FunFam" id="2.40.50.100:FF:000004">
    <property type="entry name" value="50S ribosomal protein L27"/>
    <property type="match status" value="1"/>
</dbReference>
<dbReference type="SUPFAM" id="SSF110324">
    <property type="entry name" value="Ribosomal L27 protein-like"/>
    <property type="match status" value="1"/>
</dbReference>
<accession>A0A844GTJ4</accession>
<dbReference type="NCBIfam" id="TIGR00062">
    <property type="entry name" value="L27"/>
    <property type="match status" value="1"/>
</dbReference>
<comment type="caution">
    <text evidence="7">The sequence shown here is derived from an EMBL/GenBank/DDBJ whole genome shotgun (WGS) entry which is preliminary data.</text>
</comment>
<dbReference type="Proteomes" id="UP000437131">
    <property type="component" value="Unassembled WGS sequence"/>
</dbReference>
<dbReference type="GO" id="GO:0003735">
    <property type="term" value="F:structural constituent of ribosome"/>
    <property type="evidence" value="ECO:0007669"/>
    <property type="project" value="InterPro"/>
</dbReference>
<dbReference type="Gene3D" id="2.40.50.100">
    <property type="match status" value="1"/>
</dbReference>
<keyword evidence="2 5" id="KW-0689">Ribosomal protein</keyword>
<evidence type="ECO:0000256" key="3">
    <source>
        <dbReference type="ARBA" id="ARBA00023274"/>
    </source>
</evidence>
<dbReference type="InterPro" id="IPR018261">
    <property type="entry name" value="Ribosomal_bL27_CS"/>
</dbReference>
<dbReference type="PROSITE" id="PS00831">
    <property type="entry name" value="RIBOSOMAL_L27"/>
    <property type="match status" value="1"/>
</dbReference>
<sequence>MAHKKGTGSTRNGRDSNSKRLGVKRYSGETVTAGSILVRQRGTKVYPGNNVGIGKDDTLFALIEGVVKFENKTTSRKKVSVYPA</sequence>
<keyword evidence="3 5" id="KW-0687">Ribonucleoprotein</keyword>
<dbReference type="RefSeq" id="WP_099434755.1">
    <property type="nucleotide sequence ID" value="NZ_WMIA01000008.1"/>
</dbReference>
<dbReference type="InterPro" id="IPR001684">
    <property type="entry name" value="Ribosomal_bL27"/>
</dbReference>
<protein>
    <recommendedName>
        <fullName evidence="4 5">Large ribosomal subunit protein bL27</fullName>
    </recommendedName>
</protein>
<dbReference type="EMBL" id="WMIA01000008">
    <property type="protein sequence ID" value="MTF38893.1"/>
    <property type="molecule type" value="Genomic_DNA"/>
</dbReference>
<evidence type="ECO:0000256" key="6">
    <source>
        <dbReference type="SAM" id="MobiDB-lite"/>
    </source>
</evidence>
<dbReference type="Pfam" id="PF01016">
    <property type="entry name" value="Ribosomal_L27"/>
    <property type="match status" value="1"/>
</dbReference>
<evidence type="ECO:0000313" key="8">
    <source>
        <dbReference type="Proteomes" id="UP000437131"/>
    </source>
</evidence>
<gene>
    <name evidence="5 7" type="primary">rpmA</name>
    <name evidence="5" type="synonym">rpl27</name>
    <name evidence="7" type="ORF">GGC33_08125</name>
</gene>
<dbReference type="GO" id="GO:0006412">
    <property type="term" value="P:translation"/>
    <property type="evidence" value="ECO:0007669"/>
    <property type="project" value="UniProtKB-UniRule"/>
</dbReference>
<dbReference type="PANTHER" id="PTHR15893">
    <property type="entry name" value="RIBOSOMAL PROTEIN L27"/>
    <property type="match status" value="1"/>
</dbReference>
<comment type="similarity">
    <text evidence="1 5">Belongs to the bacterial ribosomal protein bL27 family.</text>
</comment>
<dbReference type="PANTHER" id="PTHR15893:SF0">
    <property type="entry name" value="LARGE RIBOSOMAL SUBUNIT PROTEIN BL27M"/>
    <property type="match status" value="1"/>
</dbReference>
<name>A0A844GTJ4_9CHRO</name>
<dbReference type="HAMAP" id="MF_00539">
    <property type="entry name" value="Ribosomal_bL27"/>
    <property type="match status" value="1"/>
</dbReference>
<feature type="region of interest" description="Disordered" evidence="6">
    <location>
        <begin position="1"/>
        <end position="26"/>
    </location>
</feature>
<dbReference type="AlphaFoldDB" id="A0A844GTJ4"/>
<evidence type="ECO:0000256" key="1">
    <source>
        <dbReference type="ARBA" id="ARBA00010797"/>
    </source>
</evidence>
<organism evidence="7 8">
    <name type="scientific">Cyanobacterium aponinum 0216</name>
    <dbReference type="NCBI Taxonomy" id="2676140"/>
    <lineage>
        <taxon>Bacteria</taxon>
        <taxon>Bacillati</taxon>
        <taxon>Cyanobacteriota</taxon>
        <taxon>Cyanophyceae</taxon>
        <taxon>Oscillatoriophycideae</taxon>
        <taxon>Chroococcales</taxon>
        <taxon>Geminocystaceae</taxon>
        <taxon>Cyanobacterium</taxon>
    </lineage>
</organism>
<proteinExistence type="inferred from homology"/>
<reference evidence="7 8" key="1">
    <citation type="submission" date="2019-11" db="EMBL/GenBank/DDBJ databases">
        <title>Isolation of a new High Light Tolerant Cyanobacteria.</title>
        <authorList>
            <person name="Dobson Z."/>
            <person name="Vaughn N."/>
            <person name="Vaughn M."/>
            <person name="Fromme P."/>
            <person name="Mazor Y."/>
        </authorList>
    </citation>
    <scope>NUCLEOTIDE SEQUENCE [LARGE SCALE GENOMIC DNA]</scope>
    <source>
        <strain evidence="7 8">0216</strain>
    </source>
</reference>
<dbReference type="GO" id="GO:0022625">
    <property type="term" value="C:cytosolic large ribosomal subunit"/>
    <property type="evidence" value="ECO:0007669"/>
    <property type="project" value="TreeGrafter"/>
</dbReference>
<dbReference type="PRINTS" id="PR00063">
    <property type="entry name" value="RIBOSOMALL27"/>
</dbReference>
<evidence type="ECO:0000256" key="4">
    <source>
        <dbReference type="ARBA" id="ARBA00035175"/>
    </source>
</evidence>
<evidence type="ECO:0000256" key="2">
    <source>
        <dbReference type="ARBA" id="ARBA00022980"/>
    </source>
</evidence>